<proteinExistence type="predicted"/>
<dbReference type="PATRIC" id="fig|754477.3.peg.2290"/>
<dbReference type="Proteomes" id="UP000009145">
    <property type="component" value="Chromosome"/>
</dbReference>
<dbReference type="InterPro" id="IPR032092">
    <property type="entry name" value="PilW"/>
</dbReference>
<accession>I1YKL4</accession>
<sequence length="335" mass="36403" precursor="true">MVALVLSSIVILAVIEIFIGARQMYRVQEAKSRLQENARLAVQLISQSALNTGYRGCGSRAAIPLANSLNNATDFEWDFGIDVLGNEASDNSWLPAKPDFITTDPEDPIVFDLITFRTILEPTIPVFDQDGDAFGSGDLNVGGAGDLEVNDIVVVSDCLNAAVFEITAAGSAISHASSAAPTTTPGNAPTTTPGNATTQLGKRYENAQLNRIVTRSFFLRTPPATPRPQVPSLYMREAPSGQEAQELVEGVENMQILYGIDTNLDSMADEYRTANNVGNWENVVSLEIQLLMVSATDNLTMEPQEYTFDGNNIIANDNRIREVYSQTIALRNRLP</sequence>
<dbReference type="HOGENOM" id="CLU_052493_1_0_6"/>
<dbReference type="EMBL" id="CP003380">
    <property type="protein sequence ID" value="AFJ03457.1"/>
    <property type="molecule type" value="Genomic_DNA"/>
</dbReference>
<protein>
    <submittedName>
        <fullName evidence="2">Type IV fimbrial biogenesis protein PilW</fullName>
    </submittedName>
</protein>
<organism evidence="2 3">
    <name type="scientific">Methylophaga frappieri (strain ATCC BAA-2434 / DSM 25690 / JAM7)</name>
    <dbReference type="NCBI Taxonomy" id="754477"/>
    <lineage>
        <taxon>Bacteria</taxon>
        <taxon>Pseudomonadati</taxon>
        <taxon>Pseudomonadota</taxon>
        <taxon>Gammaproteobacteria</taxon>
        <taxon>Thiotrichales</taxon>
        <taxon>Piscirickettsiaceae</taxon>
        <taxon>Methylophaga</taxon>
    </lineage>
</organism>
<feature type="region of interest" description="Disordered" evidence="1">
    <location>
        <begin position="174"/>
        <end position="198"/>
    </location>
</feature>
<dbReference type="GO" id="GO:0043683">
    <property type="term" value="P:type IV pilus assembly"/>
    <property type="evidence" value="ECO:0007669"/>
    <property type="project" value="InterPro"/>
</dbReference>
<dbReference type="eggNOG" id="COG4966">
    <property type="taxonomic scope" value="Bacteria"/>
</dbReference>
<dbReference type="AlphaFoldDB" id="I1YKL4"/>
<keyword evidence="3" id="KW-1185">Reference proteome</keyword>
<gene>
    <name evidence="2" type="ordered locus">Q7C_2323</name>
</gene>
<evidence type="ECO:0000313" key="3">
    <source>
        <dbReference type="Proteomes" id="UP000009145"/>
    </source>
</evidence>
<reference evidence="2 3" key="1">
    <citation type="journal article" date="2012" name="J. Bacteriol.">
        <title>Complete genome sequences of Methylophaga sp. strain JAM1 and Methylophaga sp. strain JAM7.</title>
        <authorList>
            <person name="Villeneuve C."/>
            <person name="Martineau C."/>
            <person name="Mauffrey F."/>
            <person name="Villemur R."/>
        </authorList>
    </citation>
    <scope>NUCLEOTIDE SEQUENCE [LARGE SCALE GENOMIC DNA]</scope>
    <source>
        <strain evidence="2 3">JAM7</strain>
    </source>
</reference>
<evidence type="ECO:0000313" key="2">
    <source>
        <dbReference type="EMBL" id="AFJ03457.1"/>
    </source>
</evidence>
<dbReference type="STRING" id="754477.Q7C_2323"/>
<dbReference type="Pfam" id="PF16074">
    <property type="entry name" value="PilW"/>
    <property type="match status" value="1"/>
</dbReference>
<evidence type="ECO:0000256" key="1">
    <source>
        <dbReference type="SAM" id="MobiDB-lite"/>
    </source>
</evidence>
<name>I1YKL4_METFJ</name>
<dbReference type="KEGG" id="mec:Q7C_2323"/>